<dbReference type="InterPro" id="IPR050951">
    <property type="entry name" value="Retrovirus_Pol_polyprotein"/>
</dbReference>
<keyword evidence="4" id="KW-0540">Nuclease</keyword>
<dbReference type="Gene3D" id="3.30.420.10">
    <property type="entry name" value="Ribonuclease H-like superfamily/Ribonuclease H"/>
    <property type="match status" value="1"/>
</dbReference>
<dbReference type="CDD" id="cd09274">
    <property type="entry name" value="RNase_HI_RT_Ty3"/>
    <property type="match status" value="1"/>
</dbReference>
<dbReference type="Gene3D" id="3.10.10.10">
    <property type="entry name" value="HIV Type 1 Reverse Transcriptase, subunit A, domain 1"/>
    <property type="match status" value="1"/>
</dbReference>
<dbReference type="GO" id="GO:0015074">
    <property type="term" value="P:DNA integration"/>
    <property type="evidence" value="ECO:0007669"/>
    <property type="project" value="InterPro"/>
</dbReference>
<dbReference type="Pfam" id="PF17917">
    <property type="entry name" value="RT_RNaseH"/>
    <property type="match status" value="1"/>
</dbReference>
<accession>A0A815X3E2</accession>
<gene>
    <name evidence="11" type="ORF">GIL414_LOCUS24822</name>
    <name evidence="10" type="ORF">KQP761_LOCUS17778</name>
</gene>
<evidence type="ECO:0000259" key="9">
    <source>
        <dbReference type="PROSITE" id="PS50994"/>
    </source>
</evidence>
<evidence type="ECO:0000256" key="6">
    <source>
        <dbReference type="ARBA" id="ARBA00022801"/>
    </source>
</evidence>
<dbReference type="InterPro" id="IPR001584">
    <property type="entry name" value="Integrase_cat-core"/>
</dbReference>
<sequence>MIDVLFEPSPQLKNKALFLANALCNIENRRIKINIINATNRQQTLSRGTKLGIATQIFATIGVTISSDNLKERIPNGKACTGPIPKGKGAITLNDVNTENNSITALHKKQHQCRECHQNFETNNDLFKHLRNKCYPEEIRQQINKLIEHISNEKQREQILKILWKYGKLFDISEPSKIDITVKNAIDTGTHRPIHTPPYRKSNKDQETLNKETDKLLKNGIIGHSTSPLSSSVVLVKKKDGTTRFCVDYRRFNQITTKDAFPLPRIDDIYDQLTKATHFTKFDCKSGYFQVPLDKADRPKTAFSTRDGHFQFKVLPQGLTNGPPTFQRIVNQILGPNRWKHVLAYIDDIIIYSKNFSEHIRHIEEVCALLHEANFKLNVDKCEITRTEILFLGHVIKAGTIKPDPDNIRGLTETREPTSAEEAFRFVKAAEYYRKFIPKFSTIAAPLHTYSPTTLNQQKTNKRSKFELSDAPREAFHKIKNILTTDLILGLPDDTLPFKLQTDACVDGIGVVLLQVNSDGDRPLAFMSKKLTKTQTNWPTIEQECFAIVQAVEKWDKYLRGCEFTLETDHEPLVNFSNKEQLNKRCNRWRLKLAEYRIHVKHIQGKKNNMADYLSRSPVEAAEEDIDERIQYESKFAQTDLPSPPLDKLSPLKITTAITRAQAKLQQQTTAAPSNTTTNGKINELIPQGKAVIDKESISDPLDENPNEIIPFDMNDLKQWQEEDKIVQDIKKNIRSKKNYFIENGMLFRKQQLPLPSVPFVPAGRIRADILKIYHDTPGNGAHFGRDKTTRKIQERYYWPTMITDIRNHLNSCLPCAQNNHRRQKLPGALKPIKPPEGIWKLLSMDFHGPIAPTSKQGNRYIISLTDILSKFVITKAVRDCSATTAVKFLINDVILKYGTPTCILTDNGTRFTAQIMNNLFQHLGVTHLYSKVYHPQTNGQIERFNATMDGKIAVLCNERRTNWDEVLQYVTYITIHRYTQQQNKHHSK</sequence>
<dbReference type="InterPro" id="IPR041588">
    <property type="entry name" value="Integrase_H2C2"/>
</dbReference>
<evidence type="ECO:0000256" key="1">
    <source>
        <dbReference type="ARBA" id="ARBA00022670"/>
    </source>
</evidence>
<feature type="domain" description="Integrase catalytic" evidence="9">
    <location>
        <begin position="831"/>
        <end position="989"/>
    </location>
</feature>
<dbReference type="EMBL" id="CAJOBJ010031736">
    <property type="protein sequence ID" value="CAF4277187.1"/>
    <property type="molecule type" value="Genomic_DNA"/>
</dbReference>
<feature type="domain" description="Reverse transcriptase" evidence="8">
    <location>
        <begin position="217"/>
        <end position="396"/>
    </location>
</feature>
<evidence type="ECO:0000256" key="3">
    <source>
        <dbReference type="ARBA" id="ARBA00022695"/>
    </source>
</evidence>
<dbReference type="AlphaFoldDB" id="A0A815X3E2"/>
<dbReference type="Pfam" id="PF17921">
    <property type="entry name" value="Integrase_H2C2"/>
    <property type="match status" value="1"/>
</dbReference>
<dbReference type="InterPro" id="IPR000477">
    <property type="entry name" value="RT_dom"/>
</dbReference>
<proteinExistence type="predicted"/>
<dbReference type="Gene3D" id="1.10.340.70">
    <property type="match status" value="1"/>
</dbReference>
<evidence type="ECO:0000256" key="2">
    <source>
        <dbReference type="ARBA" id="ARBA00022679"/>
    </source>
</evidence>
<dbReference type="GO" id="GO:0006508">
    <property type="term" value="P:proteolysis"/>
    <property type="evidence" value="ECO:0007669"/>
    <property type="project" value="UniProtKB-KW"/>
</dbReference>
<dbReference type="GO" id="GO:0003676">
    <property type="term" value="F:nucleic acid binding"/>
    <property type="evidence" value="ECO:0007669"/>
    <property type="project" value="InterPro"/>
</dbReference>
<dbReference type="Gene3D" id="3.30.70.270">
    <property type="match status" value="2"/>
</dbReference>
<keyword evidence="5" id="KW-0255">Endonuclease</keyword>
<dbReference type="InterPro" id="IPR043128">
    <property type="entry name" value="Rev_trsase/Diguanyl_cyclase"/>
</dbReference>
<dbReference type="GO" id="GO:0003964">
    <property type="term" value="F:RNA-directed DNA polymerase activity"/>
    <property type="evidence" value="ECO:0007669"/>
    <property type="project" value="UniProtKB-KW"/>
</dbReference>
<dbReference type="GO" id="GO:0008233">
    <property type="term" value="F:peptidase activity"/>
    <property type="evidence" value="ECO:0007669"/>
    <property type="project" value="UniProtKB-KW"/>
</dbReference>
<dbReference type="FunFam" id="3.10.10.10:FF:000007">
    <property type="entry name" value="Retrovirus-related Pol polyprotein from transposon 17.6-like Protein"/>
    <property type="match status" value="1"/>
</dbReference>
<dbReference type="Proteomes" id="UP000663834">
    <property type="component" value="Unassembled WGS sequence"/>
</dbReference>
<keyword evidence="7" id="KW-0695">RNA-directed DNA polymerase</keyword>
<evidence type="ECO:0000313" key="12">
    <source>
        <dbReference type="Proteomes" id="UP000663834"/>
    </source>
</evidence>
<name>A0A815X3E2_9BILA</name>
<dbReference type="GO" id="GO:0004519">
    <property type="term" value="F:endonuclease activity"/>
    <property type="evidence" value="ECO:0007669"/>
    <property type="project" value="UniProtKB-KW"/>
</dbReference>
<dbReference type="CDD" id="cd01647">
    <property type="entry name" value="RT_LTR"/>
    <property type="match status" value="1"/>
</dbReference>
<dbReference type="PANTHER" id="PTHR37984:SF5">
    <property type="entry name" value="PROTEIN NYNRIN-LIKE"/>
    <property type="match status" value="1"/>
</dbReference>
<dbReference type="Gene3D" id="3.10.20.370">
    <property type="match status" value="1"/>
</dbReference>
<dbReference type="SUPFAM" id="SSF56672">
    <property type="entry name" value="DNA/RNA polymerases"/>
    <property type="match status" value="1"/>
</dbReference>
<evidence type="ECO:0000256" key="5">
    <source>
        <dbReference type="ARBA" id="ARBA00022759"/>
    </source>
</evidence>
<evidence type="ECO:0000256" key="7">
    <source>
        <dbReference type="ARBA" id="ARBA00022918"/>
    </source>
</evidence>
<dbReference type="PROSITE" id="PS50994">
    <property type="entry name" value="INTEGRASE"/>
    <property type="match status" value="1"/>
</dbReference>
<keyword evidence="6" id="KW-0378">Hydrolase</keyword>
<dbReference type="Pfam" id="PF00665">
    <property type="entry name" value="rve"/>
    <property type="match status" value="1"/>
</dbReference>
<dbReference type="FunFam" id="3.10.20.370:FF:000001">
    <property type="entry name" value="Retrovirus-related Pol polyprotein from transposon 17.6-like protein"/>
    <property type="match status" value="1"/>
</dbReference>
<dbReference type="FunFam" id="1.10.340.70:FF:000001">
    <property type="entry name" value="Retrovirus-related Pol polyprotein from transposon gypsy-like Protein"/>
    <property type="match status" value="1"/>
</dbReference>
<reference evidence="10" key="1">
    <citation type="submission" date="2021-02" db="EMBL/GenBank/DDBJ databases">
        <authorList>
            <person name="Nowell W R."/>
        </authorList>
    </citation>
    <scope>NUCLEOTIDE SEQUENCE</scope>
</reference>
<evidence type="ECO:0000313" key="11">
    <source>
        <dbReference type="EMBL" id="CAF4277187.1"/>
    </source>
</evidence>
<dbReference type="InterPro" id="IPR036397">
    <property type="entry name" value="RNaseH_sf"/>
</dbReference>
<keyword evidence="3" id="KW-0548">Nucleotidyltransferase</keyword>
<keyword evidence="2" id="KW-0808">Transferase</keyword>
<dbReference type="InterPro" id="IPR041373">
    <property type="entry name" value="RT_RNaseH"/>
</dbReference>
<evidence type="ECO:0000259" key="8">
    <source>
        <dbReference type="PROSITE" id="PS50878"/>
    </source>
</evidence>
<organism evidence="10 12">
    <name type="scientific">Rotaria magnacalcarata</name>
    <dbReference type="NCBI Taxonomy" id="392030"/>
    <lineage>
        <taxon>Eukaryota</taxon>
        <taxon>Metazoa</taxon>
        <taxon>Spiralia</taxon>
        <taxon>Gnathifera</taxon>
        <taxon>Rotifera</taxon>
        <taxon>Eurotatoria</taxon>
        <taxon>Bdelloidea</taxon>
        <taxon>Philodinida</taxon>
        <taxon>Philodinidae</taxon>
        <taxon>Rotaria</taxon>
    </lineage>
</organism>
<comment type="caution">
    <text evidence="10">The sequence shown here is derived from an EMBL/GenBank/DDBJ whole genome shotgun (WGS) entry which is preliminary data.</text>
</comment>
<dbReference type="SUPFAM" id="SSF53098">
    <property type="entry name" value="Ribonuclease H-like"/>
    <property type="match status" value="1"/>
</dbReference>
<dbReference type="InterPro" id="IPR012337">
    <property type="entry name" value="RNaseH-like_sf"/>
</dbReference>
<dbReference type="OrthoDB" id="8193822at2759"/>
<keyword evidence="1" id="KW-0645">Protease</keyword>
<dbReference type="PROSITE" id="PS50878">
    <property type="entry name" value="RT_POL"/>
    <property type="match status" value="1"/>
</dbReference>
<dbReference type="Proteomes" id="UP000681720">
    <property type="component" value="Unassembled WGS sequence"/>
</dbReference>
<evidence type="ECO:0008006" key="13">
    <source>
        <dbReference type="Google" id="ProtNLM"/>
    </source>
</evidence>
<dbReference type="InterPro" id="IPR043502">
    <property type="entry name" value="DNA/RNA_pol_sf"/>
</dbReference>
<dbReference type="PANTHER" id="PTHR37984">
    <property type="entry name" value="PROTEIN CBG26694"/>
    <property type="match status" value="1"/>
</dbReference>
<dbReference type="Pfam" id="PF00078">
    <property type="entry name" value="RVT_1"/>
    <property type="match status" value="1"/>
</dbReference>
<evidence type="ECO:0000256" key="4">
    <source>
        <dbReference type="ARBA" id="ARBA00022722"/>
    </source>
</evidence>
<dbReference type="EMBL" id="CAJNOW010009003">
    <property type="protein sequence ID" value="CAF1552728.1"/>
    <property type="molecule type" value="Genomic_DNA"/>
</dbReference>
<evidence type="ECO:0000313" key="10">
    <source>
        <dbReference type="EMBL" id="CAF1552728.1"/>
    </source>
</evidence>
<protein>
    <recommendedName>
        <fullName evidence="13">Reverse transcriptase</fullName>
    </recommendedName>
</protein>